<dbReference type="EMBL" id="AP014809">
    <property type="protein sequence ID" value="BAU89556.1"/>
    <property type="molecule type" value="Genomic_DNA"/>
</dbReference>
<dbReference type="InterPro" id="IPR054189">
    <property type="entry name" value="DUF6894"/>
</dbReference>
<feature type="domain" description="DUF6894" evidence="1">
    <location>
        <begin position="3"/>
        <end position="71"/>
    </location>
</feature>
<dbReference type="OrthoDB" id="8296556at2"/>
<dbReference type="RefSeq" id="WP_096484051.1">
    <property type="nucleotide sequence ID" value="NZ_AP014809.1"/>
</dbReference>
<sequence length="89" mass="9866">MPRYFFHTRIGADTLTDEEGVELRDPDQAWRVARATIRASLEDEGSDPRLVAAILVVTDASGEIVLEFPFAEAIDEMDAPPEPGQETLH</sequence>
<name>A0A160PB96_9HYPH</name>
<dbReference type="Pfam" id="PF21834">
    <property type="entry name" value="DUF6894"/>
    <property type="match status" value="1"/>
</dbReference>
<evidence type="ECO:0000313" key="2">
    <source>
        <dbReference type="EMBL" id="BAU89556.1"/>
    </source>
</evidence>
<reference evidence="2 3" key="1">
    <citation type="journal article" date="2016" name="Genome Announc.">
        <title>Complete Genome Sequence of Methylobacterium populi P-1M, Isolated from Pink-Pigmented Household Biofilm.</title>
        <authorList>
            <person name="Morohoshi T."/>
            <person name="Ikeda T."/>
        </authorList>
    </citation>
    <scope>NUCLEOTIDE SEQUENCE [LARGE SCALE GENOMIC DNA]</scope>
    <source>
        <strain evidence="2 3">P-1M</strain>
    </source>
</reference>
<dbReference type="Proteomes" id="UP000218288">
    <property type="component" value="Chromosome"/>
</dbReference>
<dbReference type="AlphaFoldDB" id="A0A160PB96"/>
<evidence type="ECO:0000259" key="1">
    <source>
        <dbReference type="Pfam" id="PF21834"/>
    </source>
</evidence>
<proteinExistence type="predicted"/>
<protein>
    <recommendedName>
        <fullName evidence="1">DUF6894 domain-containing protein</fullName>
    </recommendedName>
</protein>
<gene>
    <name evidence="2" type="ORF">MPPM_0951</name>
</gene>
<accession>A0A160PB96</accession>
<organism evidence="2 3">
    <name type="scientific">Methylorubrum populi</name>
    <dbReference type="NCBI Taxonomy" id="223967"/>
    <lineage>
        <taxon>Bacteria</taxon>
        <taxon>Pseudomonadati</taxon>
        <taxon>Pseudomonadota</taxon>
        <taxon>Alphaproteobacteria</taxon>
        <taxon>Hyphomicrobiales</taxon>
        <taxon>Methylobacteriaceae</taxon>
        <taxon>Methylorubrum</taxon>
    </lineage>
</organism>
<evidence type="ECO:0000313" key="3">
    <source>
        <dbReference type="Proteomes" id="UP000218288"/>
    </source>
</evidence>